<proteinExistence type="predicted"/>
<organism evidence="2 3">
    <name type="scientific">Leptonema illini</name>
    <dbReference type="NCBI Taxonomy" id="183"/>
    <lineage>
        <taxon>Bacteria</taxon>
        <taxon>Pseudomonadati</taxon>
        <taxon>Spirochaetota</taxon>
        <taxon>Spirochaetia</taxon>
        <taxon>Leptospirales</taxon>
        <taxon>Leptospiraceae</taxon>
        <taxon>Leptonema</taxon>
    </lineage>
</organism>
<dbReference type="AlphaFoldDB" id="A0A833H344"/>
<accession>A0A833H344</accession>
<dbReference type="InterPro" id="IPR051532">
    <property type="entry name" value="Ester_Hydrolysis_Enzymes"/>
</dbReference>
<feature type="domain" description="SGNH hydrolase-type esterase" evidence="1">
    <location>
        <begin position="91"/>
        <end position="228"/>
    </location>
</feature>
<gene>
    <name evidence="2" type="ORF">F9K24_08170</name>
</gene>
<comment type="caution">
    <text evidence="2">The sequence shown here is derived from an EMBL/GenBank/DDBJ whole genome shotgun (WGS) entry which is preliminary data.</text>
</comment>
<dbReference type="InterPro" id="IPR036514">
    <property type="entry name" value="SGNH_hydro_sf"/>
</dbReference>
<dbReference type="PANTHER" id="PTHR30383">
    <property type="entry name" value="THIOESTERASE 1/PROTEASE 1/LYSOPHOSPHOLIPASE L1"/>
    <property type="match status" value="1"/>
</dbReference>
<dbReference type="PANTHER" id="PTHR30383:SF32">
    <property type="entry name" value="SGNH-HYDROLASE"/>
    <property type="match status" value="1"/>
</dbReference>
<name>A0A833H344_9LEPT</name>
<dbReference type="SUPFAM" id="SSF52266">
    <property type="entry name" value="SGNH hydrolase"/>
    <property type="match status" value="1"/>
</dbReference>
<evidence type="ECO:0000313" key="2">
    <source>
        <dbReference type="EMBL" id="KAB2933315.1"/>
    </source>
</evidence>
<sequence>MKKSILPGALLYLFAACTTPYTHLRGAPGTDYFRPEFACKKGALPKEQDALYLLMREKLRTAAFRAPVSESPFMVIAGESTAALFDERIYKKELSEFTILNRAIGGETTALLLTAMDQDIIALRPKVIFISIGGNDIMGGRCLSEIRENVRFFLFKVRTQLPETHVILAGVPPVLSWKVNSVTPYFNAMMADLAKESGPKVEYFDLWQILADPDRPVLQQRFAVLIHPQLTLMQRMMGNKEQDLIEYDRIHFNEYGYIEIARHLKPVLTRIRESQEKPAK</sequence>
<protein>
    <recommendedName>
        <fullName evidence="1">SGNH hydrolase-type esterase domain-containing protein</fullName>
    </recommendedName>
</protein>
<evidence type="ECO:0000259" key="1">
    <source>
        <dbReference type="Pfam" id="PF13472"/>
    </source>
</evidence>
<dbReference type="InterPro" id="IPR013830">
    <property type="entry name" value="SGNH_hydro"/>
</dbReference>
<dbReference type="Pfam" id="PF13472">
    <property type="entry name" value="Lipase_GDSL_2"/>
    <property type="match status" value="1"/>
</dbReference>
<dbReference type="GO" id="GO:0004622">
    <property type="term" value="F:phosphatidylcholine lysophospholipase activity"/>
    <property type="evidence" value="ECO:0007669"/>
    <property type="project" value="TreeGrafter"/>
</dbReference>
<dbReference type="EMBL" id="WBUI01000006">
    <property type="protein sequence ID" value="KAB2933315.1"/>
    <property type="molecule type" value="Genomic_DNA"/>
</dbReference>
<dbReference type="PROSITE" id="PS51257">
    <property type="entry name" value="PROKAR_LIPOPROTEIN"/>
    <property type="match status" value="1"/>
</dbReference>
<dbReference type="Proteomes" id="UP000460298">
    <property type="component" value="Unassembled WGS sequence"/>
</dbReference>
<reference evidence="2 3" key="1">
    <citation type="submission" date="2019-10" db="EMBL/GenBank/DDBJ databases">
        <title>Extracellular Electron Transfer in a Candidatus Methanoperedens spp. Enrichment Culture.</title>
        <authorList>
            <person name="Berger S."/>
            <person name="Rangel Shaw D."/>
            <person name="Berben T."/>
            <person name="In 'T Zandt M."/>
            <person name="Frank J."/>
            <person name="Reimann J."/>
            <person name="Jetten M.S.M."/>
            <person name="Welte C.U."/>
        </authorList>
    </citation>
    <scope>NUCLEOTIDE SEQUENCE [LARGE SCALE GENOMIC DNA]</scope>
    <source>
        <strain evidence="2">SB12</strain>
    </source>
</reference>
<dbReference type="Gene3D" id="3.40.50.1110">
    <property type="entry name" value="SGNH hydrolase"/>
    <property type="match status" value="1"/>
</dbReference>
<evidence type="ECO:0000313" key="3">
    <source>
        <dbReference type="Proteomes" id="UP000460298"/>
    </source>
</evidence>